<evidence type="ECO:0000256" key="7">
    <source>
        <dbReference type="ARBA" id="ARBA00023242"/>
    </source>
</evidence>
<reference evidence="11" key="1">
    <citation type="submission" date="2013-04" db="EMBL/GenBank/DDBJ databases">
        <authorList>
            <person name="Qu J."/>
            <person name="Murali S.C."/>
            <person name="Bandaranaike D."/>
            <person name="Bellair M."/>
            <person name="Blankenburg K."/>
            <person name="Chao H."/>
            <person name="Dinh H."/>
            <person name="Doddapaneni H."/>
            <person name="Downs B."/>
            <person name="Dugan-Rocha S."/>
            <person name="Elkadiri S."/>
            <person name="Gnanaolivu R.D."/>
            <person name="Hernandez B."/>
            <person name="Javaid M."/>
            <person name="Jayaseelan J.C."/>
            <person name="Lee S."/>
            <person name="Li M."/>
            <person name="Ming W."/>
            <person name="Munidasa M."/>
            <person name="Muniz J."/>
            <person name="Nguyen L."/>
            <person name="Ongeri F."/>
            <person name="Osuji N."/>
            <person name="Pu L.-L."/>
            <person name="Puazo M."/>
            <person name="Qu C."/>
            <person name="Quiroz J."/>
            <person name="Raj R."/>
            <person name="Weissenberger G."/>
            <person name="Xin Y."/>
            <person name="Zou X."/>
            <person name="Han Y."/>
            <person name="Richards S."/>
            <person name="Worley K."/>
            <person name="Muzny D."/>
            <person name="Gibbs R."/>
        </authorList>
    </citation>
    <scope>NUCLEOTIDE SEQUENCE</scope>
    <source>
        <strain evidence="11">Sampled in the wild</strain>
    </source>
</reference>
<sequence length="135" mass="14701">MDSSCSNCGTRTTTIWRRNNGGETVCNACGLYFKLHGVNRPVTMRRDTIHTRRRRPKPGDGGGMSGGDEGDAGPKKKRIHRAINIAKVDKVSANNGVENEADLQSNSAKECRLSQYESTTQSSALSNSAMERSNL</sequence>
<evidence type="ECO:0000256" key="4">
    <source>
        <dbReference type="ARBA" id="ARBA00022833"/>
    </source>
</evidence>
<dbReference type="Proteomes" id="UP000792457">
    <property type="component" value="Unassembled WGS sequence"/>
</dbReference>
<proteinExistence type="predicted"/>
<evidence type="ECO:0000313" key="12">
    <source>
        <dbReference type="Proteomes" id="UP000792457"/>
    </source>
</evidence>
<keyword evidence="7" id="KW-0539">Nucleus</keyword>
<dbReference type="GO" id="GO:0005634">
    <property type="term" value="C:nucleus"/>
    <property type="evidence" value="ECO:0007669"/>
    <property type="project" value="UniProtKB-SubCell"/>
</dbReference>
<evidence type="ECO:0000259" key="10">
    <source>
        <dbReference type="PROSITE" id="PS50114"/>
    </source>
</evidence>
<comment type="caution">
    <text evidence="11">The sequence shown here is derived from an EMBL/GenBank/DDBJ whole genome shotgun (WGS) entry which is preliminary data.</text>
</comment>
<dbReference type="PANTHER" id="PTHR10071">
    <property type="entry name" value="TRANSCRIPTION FACTOR GATA FAMILY MEMBER"/>
    <property type="match status" value="1"/>
</dbReference>
<dbReference type="AlphaFoldDB" id="A0A8K0P6U8"/>
<evidence type="ECO:0000256" key="8">
    <source>
        <dbReference type="PROSITE-ProRule" id="PRU00094"/>
    </source>
</evidence>
<dbReference type="PANTHER" id="PTHR10071:SF337">
    <property type="entry name" value="GATA-BINDING FACTOR A"/>
    <property type="match status" value="1"/>
</dbReference>
<gene>
    <name evidence="11" type="ORF">J437_LFUL015967</name>
</gene>
<keyword evidence="4" id="KW-0862">Zinc</keyword>
<dbReference type="Gene3D" id="3.30.50.10">
    <property type="entry name" value="Erythroid Transcription Factor GATA-1, subunit A"/>
    <property type="match status" value="1"/>
</dbReference>
<protein>
    <recommendedName>
        <fullName evidence="10">GATA-type domain-containing protein</fullName>
    </recommendedName>
</protein>
<evidence type="ECO:0000256" key="6">
    <source>
        <dbReference type="ARBA" id="ARBA00023163"/>
    </source>
</evidence>
<feature type="domain" description="GATA-type" evidence="10">
    <location>
        <begin position="1"/>
        <end position="52"/>
    </location>
</feature>
<dbReference type="SMART" id="SM00401">
    <property type="entry name" value="ZnF_GATA"/>
    <property type="match status" value="1"/>
</dbReference>
<dbReference type="InterPro" id="IPR013088">
    <property type="entry name" value="Znf_NHR/GATA"/>
</dbReference>
<name>A0A8K0P6U8_LADFU</name>
<dbReference type="InterPro" id="IPR039355">
    <property type="entry name" value="Transcription_factor_GATA"/>
</dbReference>
<keyword evidence="3 8" id="KW-0863">Zinc-finger</keyword>
<keyword evidence="5" id="KW-0805">Transcription regulation</keyword>
<feature type="region of interest" description="Disordered" evidence="9">
    <location>
        <begin position="44"/>
        <end position="135"/>
    </location>
</feature>
<evidence type="ECO:0000256" key="9">
    <source>
        <dbReference type="SAM" id="MobiDB-lite"/>
    </source>
</evidence>
<dbReference type="Pfam" id="PF00320">
    <property type="entry name" value="GATA"/>
    <property type="match status" value="1"/>
</dbReference>
<dbReference type="FunFam" id="3.30.50.10:FF:000002">
    <property type="entry name" value="Gata transcription factor gatad"/>
    <property type="match status" value="1"/>
</dbReference>
<dbReference type="GO" id="GO:0000978">
    <property type="term" value="F:RNA polymerase II cis-regulatory region sequence-specific DNA binding"/>
    <property type="evidence" value="ECO:0007669"/>
    <property type="project" value="TreeGrafter"/>
</dbReference>
<keyword evidence="12" id="KW-1185">Reference proteome</keyword>
<dbReference type="GO" id="GO:0008270">
    <property type="term" value="F:zinc ion binding"/>
    <property type="evidence" value="ECO:0007669"/>
    <property type="project" value="UniProtKB-KW"/>
</dbReference>
<evidence type="ECO:0000256" key="1">
    <source>
        <dbReference type="ARBA" id="ARBA00004123"/>
    </source>
</evidence>
<evidence type="ECO:0000256" key="2">
    <source>
        <dbReference type="ARBA" id="ARBA00022723"/>
    </source>
</evidence>
<evidence type="ECO:0000313" key="11">
    <source>
        <dbReference type="EMBL" id="KAG8236016.1"/>
    </source>
</evidence>
<evidence type="ECO:0000256" key="3">
    <source>
        <dbReference type="ARBA" id="ARBA00022771"/>
    </source>
</evidence>
<dbReference type="GO" id="GO:0045165">
    <property type="term" value="P:cell fate commitment"/>
    <property type="evidence" value="ECO:0007669"/>
    <property type="project" value="TreeGrafter"/>
</dbReference>
<dbReference type="GO" id="GO:0045944">
    <property type="term" value="P:positive regulation of transcription by RNA polymerase II"/>
    <property type="evidence" value="ECO:0007669"/>
    <property type="project" value="TreeGrafter"/>
</dbReference>
<keyword evidence="2" id="KW-0479">Metal-binding</keyword>
<dbReference type="EMBL" id="KZ308978">
    <property type="protein sequence ID" value="KAG8236016.1"/>
    <property type="molecule type" value="Genomic_DNA"/>
</dbReference>
<comment type="subcellular location">
    <subcellularLocation>
        <location evidence="1">Nucleus</location>
    </subcellularLocation>
</comment>
<reference evidence="11" key="2">
    <citation type="submission" date="2017-10" db="EMBL/GenBank/DDBJ databases">
        <title>Ladona fulva Genome sequencing and assembly.</title>
        <authorList>
            <person name="Murali S."/>
            <person name="Richards S."/>
            <person name="Bandaranaike D."/>
            <person name="Bellair M."/>
            <person name="Blankenburg K."/>
            <person name="Chao H."/>
            <person name="Dinh H."/>
            <person name="Doddapaneni H."/>
            <person name="Dugan-Rocha S."/>
            <person name="Elkadiri S."/>
            <person name="Gnanaolivu R."/>
            <person name="Hernandez B."/>
            <person name="Skinner E."/>
            <person name="Javaid M."/>
            <person name="Lee S."/>
            <person name="Li M."/>
            <person name="Ming W."/>
            <person name="Munidasa M."/>
            <person name="Muniz J."/>
            <person name="Nguyen L."/>
            <person name="Hughes D."/>
            <person name="Osuji N."/>
            <person name="Pu L.-L."/>
            <person name="Puazo M."/>
            <person name="Qu C."/>
            <person name="Quiroz J."/>
            <person name="Raj R."/>
            <person name="Weissenberger G."/>
            <person name="Xin Y."/>
            <person name="Zou X."/>
            <person name="Han Y."/>
            <person name="Worley K."/>
            <person name="Muzny D."/>
            <person name="Gibbs R."/>
        </authorList>
    </citation>
    <scope>NUCLEOTIDE SEQUENCE</scope>
    <source>
        <strain evidence="11">Sampled in the wild</strain>
    </source>
</reference>
<dbReference type="PROSITE" id="PS00344">
    <property type="entry name" value="GATA_ZN_FINGER_1"/>
    <property type="match status" value="1"/>
</dbReference>
<feature type="compositionally biased region" description="Polar residues" evidence="9">
    <location>
        <begin position="92"/>
        <end position="108"/>
    </location>
</feature>
<dbReference type="OrthoDB" id="2162994at2759"/>
<dbReference type="PRINTS" id="PR00619">
    <property type="entry name" value="GATAZNFINGER"/>
</dbReference>
<keyword evidence="6" id="KW-0804">Transcription</keyword>
<accession>A0A8K0P6U8</accession>
<feature type="compositionally biased region" description="Polar residues" evidence="9">
    <location>
        <begin position="115"/>
        <end position="135"/>
    </location>
</feature>
<dbReference type="SUPFAM" id="SSF57716">
    <property type="entry name" value="Glucocorticoid receptor-like (DNA-binding domain)"/>
    <property type="match status" value="1"/>
</dbReference>
<dbReference type="CDD" id="cd00202">
    <property type="entry name" value="ZnF_GATA"/>
    <property type="match status" value="1"/>
</dbReference>
<evidence type="ECO:0000256" key="5">
    <source>
        <dbReference type="ARBA" id="ARBA00023015"/>
    </source>
</evidence>
<dbReference type="InterPro" id="IPR000679">
    <property type="entry name" value="Znf_GATA"/>
</dbReference>
<dbReference type="GO" id="GO:0000122">
    <property type="term" value="P:negative regulation of transcription by RNA polymerase II"/>
    <property type="evidence" value="ECO:0007669"/>
    <property type="project" value="TreeGrafter"/>
</dbReference>
<dbReference type="GO" id="GO:0000981">
    <property type="term" value="F:DNA-binding transcription factor activity, RNA polymerase II-specific"/>
    <property type="evidence" value="ECO:0007669"/>
    <property type="project" value="TreeGrafter"/>
</dbReference>
<dbReference type="PROSITE" id="PS50114">
    <property type="entry name" value="GATA_ZN_FINGER_2"/>
    <property type="match status" value="1"/>
</dbReference>
<organism evidence="11 12">
    <name type="scientific">Ladona fulva</name>
    <name type="common">Scarce chaser dragonfly</name>
    <name type="synonym">Libellula fulva</name>
    <dbReference type="NCBI Taxonomy" id="123851"/>
    <lineage>
        <taxon>Eukaryota</taxon>
        <taxon>Metazoa</taxon>
        <taxon>Ecdysozoa</taxon>
        <taxon>Arthropoda</taxon>
        <taxon>Hexapoda</taxon>
        <taxon>Insecta</taxon>
        <taxon>Pterygota</taxon>
        <taxon>Palaeoptera</taxon>
        <taxon>Odonata</taxon>
        <taxon>Epiprocta</taxon>
        <taxon>Anisoptera</taxon>
        <taxon>Libelluloidea</taxon>
        <taxon>Libellulidae</taxon>
        <taxon>Ladona</taxon>
    </lineage>
</organism>